<dbReference type="STRING" id="2025994.A0A2T2ZU76"/>
<dbReference type="AlphaFoldDB" id="A0A2T2ZU76"/>
<evidence type="ECO:0000313" key="2">
    <source>
        <dbReference type="EMBL" id="PSR76894.1"/>
    </source>
</evidence>
<gene>
    <name evidence="2" type="ORF">BD289DRAFT_165769</name>
</gene>
<dbReference type="PANTHER" id="PTHR33112:SF16">
    <property type="entry name" value="HETEROKARYON INCOMPATIBILITY DOMAIN-CONTAINING PROTEIN"/>
    <property type="match status" value="1"/>
</dbReference>
<dbReference type="InterPro" id="IPR010730">
    <property type="entry name" value="HET"/>
</dbReference>
<proteinExistence type="predicted"/>
<name>A0A2T2ZU76_9PEZI</name>
<evidence type="ECO:0000259" key="1">
    <source>
        <dbReference type="Pfam" id="PF06985"/>
    </source>
</evidence>
<organism evidence="2 3">
    <name type="scientific">Coniella lustricola</name>
    <dbReference type="NCBI Taxonomy" id="2025994"/>
    <lineage>
        <taxon>Eukaryota</taxon>
        <taxon>Fungi</taxon>
        <taxon>Dikarya</taxon>
        <taxon>Ascomycota</taxon>
        <taxon>Pezizomycotina</taxon>
        <taxon>Sordariomycetes</taxon>
        <taxon>Sordariomycetidae</taxon>
        <taxon>Diaporthales</taxon>
        <taxon>Schizoparmaceae</taxon>
        <taxon>Coniella</taxon>
    </lineage>
</organism>
<dbReference type="OrthoDB" id="3486565at2759"/>
<sequence>MICETCTRVFGTEAFQPGNGPHHTELKYKDHKGGFCIWPSIGELYFVPHKANRDELRQSAQDGCSCCAWLLTQTSPPTPEQKSRQSNIVFGFWLHRSQGGVFYCVADYRPPDGGFRNMCGDEVNDVERMLLGPERDAFELIASHGSPAAVSGNVGGRPTPGPGDLSHIKTWLEDCLHNHPCHPPSKRRCDVQTGYDFESNDERPMPTRVLDLCSWEDSAAVKLINTSKKRGKYATLTYCWGPNPDRVFQTVAKTLLQRMQGIGMAQLNPLFREAVQVCRFLQIRYLWIDALCIVQDDEGDWSRESRLMCDVYSNASLTIAADGAKSPEEPLFSKMQRSKGQTTQSFSYYGGGDVQLHPYRHCCETQEVSSLNSRGWCLQERYLSRRIVHFYKSYTDWECLTTPQAEQRYLPVYISSVWEMMRPLGPGGFRDLDNPCANWYCLLTDYTGRRTTHFKDRLPGISGLRQLFTRTTGDHFVHGFWVSDLLCGLLWYRSKGAHLTRLSASAALDDGTNGTGTVPSWSWLSVLGRVHWSSMASVRYLAQDVHLDDTQCRISLKTVLVALPSYLQYDNESDVLLLKEQVCTLPALRWHEARLDIHPKDDTTHLAAYYRCFESGQQQQHTISFRKHLFVLTISRPSYGDAPGLPSICGSGLLVVATGEADGHYARVGSIRFRDSQDEDGQLSHPGFWAGQDMQTVQLV</sequence>
<keyword evidence="3" id="KW-1185">Reference proteome</keyword>
<protein>
    <submittedName>
        <fullName evidence="2">Heterokaryon incompatibility protein-domain-containing protein</fullName>
    </submittedName>
</protein>
<evidence type="ECO:0000313" key="3">
    <source>
        <dbReference type="Proteomes" id="UP000241462"/>
    </source>
</evidence>
<dbReference type="EMBL" id="KZ678687">
    <property type="protein sequence ID" value="PSR76894.1"/>
    <property type="molecule type" value="Genomic_DNA"/>
</dbReference>
<dbReference type="InParanoid" id="A0A2T2ZU76"/>
<accession>A0A2T2ZU76</accession>
<feature type="domain" description="Heterokaryon incompatibility" evidence="1">
    <location>
        <begin position="233"/>
        <end position="380"/>
    </location>
</feature>
<dbReference type="Proteomes" id="UP000241462">
    <property type="component" value="Unassembled WGS sequence"/>
</dbReference>
<dbReference type="Pfam" id="PF06985">
    <property type="entry name" value="HET"/>
    <property type="match status" value="1"/>
</dbReference>
<reference evidence="2 3" key="1">
    <citation type="journal article" date="2018" name="Mycol. Prog.">
        <title>Coniella lustricola, a new species from submerged detritus.</title>
        <authorList>
            <person name="Raudabaugh D.B."/>
            <person name="Iturriaga T."/>
            <person name="Carver A."/>
            <person name="Mondo S."/>
            <person name="Pangilinan J."/>
            <person name="Lipzen A."/>
            <person name="He G."/>
            <person name="Amirebrahimi M."/>
            <person name="Grigoriev I.V."/>
            <person name="Miller A.N."/>
        </authorList>
    </citation>
    <scope>NUCLEOTIDE SEQUENCE [LARGE SCALE GENOMIC DNA]</scope>
    <source>
        <strain evidence="2 3">B22-T-1</strain>
    </source>
</reference>
<dbReference type="PANTHER" id="PTHR33112">
    <property type="entry name" value="DOMAIN PROTEIN, PUTATIVE-RELATED"/>
    <property type="match status" value="1"/>
</dbReference>